<sequence length="156" mass="17095">MSNMLANSRFAVVDIPPLAELDRNAAAVPRSAQSQLLWVVLSPIFNGGSADRKLSDKLTRRGPTELTLGLCSSLQSRAQALHTAVTETSSLVSVVADVTFPDGYEAGFTTIFTVLARQDEEREQWLYPIVQGLELIGHLLFIVKQLLDAEDDVQQI</sequence>
<name>A0A9P3USQ2_LYOSH</name>
<reference evidence="1" key="1">
    <citation type="submission" date="2022-07" db="EMBL/GenBank/DDBJ databases">
        <title>The genome of Lyophyllum shimeji provides insight into the initial evolution of ectomycorrhizal fungal genome.</title>
        <authorList>
            <person name="Kobayashi Y."/>
            <person name="Shibata T."/>
            <person name="Hirakawa H."/>
            <person name="Shigenobu S."/>
            <person name="Nishiyama T."/>
            <person name="Yamada A."/>
            <person name="Hasebe M."/>
            <person name="Kawaguchi M."/>
        </authorList>
    </citation>
    <scope>NUCLEOTIDE SEQUENCE</scope>
    <source>
        <strain evidence="1">AT787</strain>
    </source>
</reference>
<evidence type="ECO:0000313" key="2">
    <source>
        <dbReference type="Proteomes" id="UP001063166"/>
    </source>
</evidence>
<accession>A0A9P3USQ2</accession>
<comment type="caution">
    <text evidence="1">The sequence shown here is derived from an EMBL/GenBank/DDBJ whole genome shotgun (WGS) entry which is preliminary data.</text>
</comment>
<organism evidence="1 2">
    <name type="scientific">Lyophyllum shimeji</name>
    <name type="common">Hon-shimeji</name>
    <name type="synonym">Tricholoma shimeji</name>
    <dbReference type="NCBI Taxonomy" id="47721"/>
    <lineage>
        <taxon>Eukaryota</taxon>
        <taxon>Fungi</taxon>
        <taxon>Dikarya</taxon>
        <taxon>Basidiomycota</taxon>
        <taxon>Agaricomycotina</taxon>
        <taxon>Agaricomycetes</taxon>
        <taxon>Agaricomycetidae</taxon>
        <taxon>Agaricales</taxon>
        <taxon>Tricholomatineae</taxon>
        <taxon>Lyophyllaceae</taxon>
        <taxon>Lyophyllum</taxon>
    </lineage>
</organism>
<proteinExistence type="predicted"/>
<keyword evidence="2" id="KW-1185">Reference proteome</keyword>
<dbReference type="AlphaFoldDB" id="A0A9P3USQ2"/>
<dbReference type="EMBL" id="BRPK01000012">
    <property type="protein sequence ID" value="GLB42745.1"/>
    <property type="molecule type" value="Genomic_DNA"/>
</dbReference>
<dbReference type="Proteomes" id="UP001063166">
    <property type="component" value="Unassembled WGS sequence"/>
</dbReference>
<protein>
    <submittedName>
        <fullName evidence="1">Uncharacterized protein</fullName>
    </submittedName>
</protein>
<gene>
    <name evidence="1" type="ORF">LshimejAT787_1201940</name>
</gene>
<evidence type="ECO:0000313" key="1">
    <source>
        <dbReference type="EMBL" id="GLB42745.1"/>
    </source>
</evidence>